<feature type="domain" description="T4 RNA ligase 1-like N-terminal" evidence="5">
    <location>
        <begin position="62"/>
        <end position="306"/>
    </location>
</feature>
<dbReference type="GO" id="GO:0005634">
    <property type="term" value="C:nucleus"/>
    <property type="evidence" value="ECO:0007669"/>
    <property type="project" value="TreeGrafter"/>
</dbReference>
<protein>
    <recommendedName>
        <fullName evidence="1">tRNA ligase</fullName>
        <ecNumber evidence="1">6.5.1.3</ecNumber>
    </recommendedName>
</protein>
<evidence type="ECO:0000259" key="3">
    <source>
        <dbReference type="Pfam" id="PF08302"/>
    </source>
</evidence>
<dbReference type="GO" id="GO:0008081">
    <property type="term" value="F:phosphoric diester hydrolase activity"/>
    <property type="evidence" value="ECO:0007669"/>
    <property type="project" value="InterPro"/>
</dbReference>
<gene>
    <name evidence="6" type="ORF">FIBSPDRAFT_839485</name>
</gene>
<sequence length="800" mass="89613">MAPRYNEEDSQLITLLHKLSATSKLVKSNQYAAPADPNVAIRSWKMDEFKYYVVPSPFPTLARGLFTTKIDDGDGEHHRIVVRGYDKFFNIGEVPWTNWEALKARTAAPYTLTLKSNGCIIFIGALSPTQILVTSKHSLGPGLDAEKSHAVVGERWLDKHLASQGKSKEELAKTLWDKNLTAIAELCDDNFEEHVLGYPPEQTGLHLHGLNTSTKAFHTLPPADVDAFAREWGFIVTKSIELPTIEEVQRFTDEAGKTGSWNGEPIEGFVVRTHVVDPPPGEANKSATPYAPGSTFFFKVKFDEPYMMYRDWREVTKKLLSAKEKGQWHPTAGVTVTLPRKKMQRPETKLYVEWVKREIMRNPADFVDYTKGKGIIAARERFLKWMETDESKKHIEEGNSLPPPISGATGKESKEFGKTIIVPIAIPGCGKTTVAVALSHLFGFGHTQSDDVKVKKAAPVFLRNVAAELRDHEVVIADKNNHLRQHREQLKDLAAKMNPPARLLALNWQTDQPPAILHRIMGDRIVARGDNHQSLLADDTAARAHEEVIWLFITKKEELEPEEEGVHEVIEMSIDESLEDAVRKAADGCARVLGLKIPTQEQIDEAVRVALRYAPTTQGKKSDAKKSKTKATPRYFGLLPEIDLLSVLGSKFEGQDTTFWDELVKRKAVTKRPHVTVTHGKSLLAETELWERCMALHLMAIPPLFRFKLGQIMWNDRVMGVTVDELQLVEGGEGQEGAEFISKLPKEVSDRMHITVGTREGVPAVETMELVNAWRDGRREGVHCVELQGVEAAGRVKGLY</sequence>
<dbReference type="EMBL" id="KV417703">
    <property type="protein sequence ID" value="KZP09309.1"/>
    <property type="molecule type" value="Genomic_DNA"/>
</dbReference>
<dbReference type="GO" id="GO:0005524">
    <property type="term" value="F:ATP binding"/>
    <property type="evidence" value="ECO:0007669"/>
    <property type="project" value="UniProtKB-UniRule"/>
</dbReference>
<feature type="active site" description="N6-AMP-lysine intermediate" evidence="2">
    <location>
        <position position="115"/>
    </location>
</feature>
<dbReference type="Pfam" id="PF08303">
    <property type="entry name" value="tRNA_lig_kinase"/>
    <property type="match status" value="1"/>
</dbReference>
<feature type="domain" description="tRNA ligase kinase" evidence="4">
    <location>
        <begin position="420"/>
        <end position="563"/>
    </location>
</feature>
<organism evidence="6 7">
    <name type="scientific">Athelia psychrophila</name>
    <dbReference type="NCBI Taxonomy" id="1759441"/>
    <lineage>
        <taxon>Eukaryota</taxon>
        <taxon>Fungi</taxon>
        <taxon>Dikarya</taxon>
        <taxon>Basidiomycota</taxon>
        <taxon>Agaricomycotina</taxon>
        <taxon>Agaricomycetes</taxon>
        <taxon>Agaricomycetidae</taxon>
        <taxon>Atheliales</taxon>
        <taxon>Atheliaceae</taxon>
        <taxon>Athelia</taxon>
    </lineage>
</organism>
<evidence type="ECO:0000256" key="1">
    <source>
        <dbReference type="PIRNR" id="PIRNR019634"/>
    </source>
</evidence>
<proteinExistence type="inferred from homology"/>
<dbReference type="Pfam" id="PF09511">
    <property type="entry name" value="RNA_lig_T4_1"/>
    <property type="match status" value="1"/>
</dbReference>
<keyword evidence="7" id="KW-1185">Reference proteome</keyword>
<dbReference type="SUPFAM" id="SSF52540">
    <property type="entry name" value="P-loop containing nucleoside triphosphate hydrolases"/>
    <property type="match status" value="1"/>
</dbReference>
<dbReference type="Pfam" id="PF08302">
    <property type="entry name" value="tRNA_lig_CPD"/>
    <property type="match status" value="1"/>
</dbReference>
<dbReference type="InterPro" id="IPR015966">
    <property type="entry name" value="tRNA_lig_kin_fungi"/>
</dbReference>
<reference evidence="6 7" key="1">
    <citation type="journal article" date="2016" name="Mol. Biol. Evol.">
        <title>Comparative Genomics of Early-Diverging Mushroom-Forming Fungi Provides Insights into the Origins of Lignocellulose Decay Capabilities.</title>
        <authorList>
            <person name="Nagy L.G."/>
            <person name="Riley R."/>
            <person name="Tritt A."/>
            <person name="Adam C."/>
            <person name="Daum C."/>
            <person name="Floudas D."/>
            <person name="Sun H."/>
            <person name="Yadav J.S."/>
            <person name="Pangilinan J."/>
            <person name="Larsson K.H."/>
            <person name="Matsuura K."/>
            <person name="Barry K."/>
            <person name="Labutti K."/>
            <person name="Kuo R."/>
            <person name="Ohm R.A."/>
            <person name="Bhattacharya S.S."/>
            <person name="Shirouzu T."/>
            <person name="Yoshinaga Y."/>
            <person name="Martin F.M."/>
            <person name="Grigoriev I.V."/>
            <person name="Hibbett D.S."/>
        </authorList>
    </citation>
    <scope>NUCLEOTIDE SEQUENCE [LARGE SCALE GENOMIC DNA]</scope>
    <source>
        <strain evidence="6 7">CBS 109695</strain>
    </source>
</reference>
<accession>A0A165Y8D1</accession>
<keyword evidence="1" id="KW-0436">Ligase</keyword>
<dbReference type="GO" id="GO:0006388">
    <property type="term" value="P:tRNA splicing, via endonucleolytic cleavage and ligation"/>
    <property type="evidence" value="ECO:0007669"/>
    <property type="project" value="UniProtKB-UniRule"/>
</dbReference>
<name>A0A165Y8D1_9AGAM</name>
<dbReference type="GO" id="GO:0003972">
    <property type="term" value="F:RNA ligase (ATP) activity"/>
    <property type="evidence" value="ECO:0007669"/>
    <property type="project" value="UniProtKB-UniRule"/>
</dbReference>
<comment type="catalytic activity">
    <reaction evidence="1">
        <text>ATP + (ribonucleotide)n-3'-hydroxyl + 5'-phospho-(ribonucleotide)m = (ribonucleotide)n+m + AMP + diphosphate.</text>
        <dbReference type="EC" id="6.5.1.3"/>
    </reaction>
</comment>
<dbReference type="InterPro" id="IPR012387">
    <property type="entry name" value="Trl1_fun"/>
</dbReference>
<dbReference type="AlphaFoldDB" id="A0A165Y8D1"/>
<comment type="similarity">
    <text evidence="1">Belongs to the TRL1 family.</text>
</comment>
<dbReference type="Gene3D" id="3.40.50.300">
    <property type="entry name" value="P-loop containing nucleotide triphosphate hydrolases"/>
    <property type="match status" value="1"/>
</dbReference>
<dbReference type="PIRSF" id="PIRSF019634">
    <property type="entry name" value="tRNA_lig_yeast"/>
    <property type="match status" value="1"/>
</dbReference>
<feature type="domain" description="tRNA ligase phosphodiesterase" evidence="3">
    <location>
        <begin position="596"/>
        <end position="797"/>
    </location>
</feature>
<evidence type="ECO:0000313" key="6">
    <source>
        <dbReference type="EMBL" id="KZP09309.1"/>
    </source>
</evidence>
<dbReference type="GO" id="GO:0051730">
    <property type="term" value="F:GTP-dependent polyribonucleotide 5'-hydroxyl-kinase activity"/>
    <property type="evidence" value="ECO:0007669"/>
    <property type="project" value="InterPro"/>
</dbReference>
<dbReference type="Proteomes" id="UP000076532">
    <property type="component" value="Unassembled WGS sequence"/>
</dbReference>
<dbReference type="EC" id="6.5.1.3" evidence="1"/>
<dbReference type="PANTHER" id="PTHR32004:SF1">
    <property type="entry name" value="TRNA LIGASE"/>
    <property type="match status" value="1"/>
</dbReference>
<evidence type="ECO:0000256" key="2">
    <source>
        <dbReference type="PIRSR" id="PIRSR019634-50"/>
    </source>
</evidence>
<dbReference type="OrthoDB" id="276239at2759"/>
<keyword evidence="1" id="KW-0819">tRNA processing</keyword>
<dbReference type="PANTHER" id="PTHR32004">
    <property type="entry name" value="TRNA LIGASE"/>
    <property type="match status" value="1"/>
</dbReference>
<evidence type="ECO:0000259" key="4">
    <source>
        <dbReference type="Pfam" id="PF08303"/>
    </source>
</evidence>
<dbReference type="InterPro" id="IPR027417">
    <property type="entry name" value="P-loop_NTPase"/>
</dbReference>
<dbReference type="InterPro" id="IPR019039">
    <property type="entry name" value="T4-Rnl1-like_N"/>
</dbReference>
<evidence type="ECO:0000313" key="7">
    <source>
        <dbReference type="Proteomes" id="UP000076532"/>
    </source>
</evidence>
<dbReference type="InterPro" id="IPR015965">
    <property type="entry name" value="tRNA_lig_PDEase"/>
</dbReference>
<evidence type="ECO:0000259" key="5">
    <source>
        <dbReference type="Pfam" id="PF09511"/>
    </source>
</evidence>